<sequence length="263" mass="28930">MMTWAKANILKWTVCIAFVSFLFGPFIQSYFTDWLQVVVGPKRGIEVIVCTPLRNATLLVSSSDGQTSKTHSAGHYPFLQQAKVIVVNHSEVPVPNSSVFVAPLNISSNHLAAVNFYSDNNVSKNEYFVEELAGNAFHIQLGNFASKQILVLEFVTLLPTSFVVEFGGETQSKKRVVNAGYCDEARGPNSLALPVDFYAQDDFPNNSDERLFGKIEDISDPIGLVSFDVVLDYDCGSGLERQTIPMGGAVEYCNIRLNMTPDG</sequence>
<dbReference type="RefSeq" id="WP_073142202.1">
    <property type="nucleotide sequence ID" value="NZ_FQUV01000003.1"/>
</dbReference>
<dbReference type="EMBL" id="FQUV01000003">
    <property type="protein sequence ID" value="SHE93600.1"/>
    <property type="molecule type" value="Genomic_DNA"/>
</dbReference>
<dbReference type="AlphaFoldDB" id="A0A1M4XJM4"/>
<protein>
    <submittedName>
        <fullName evidence="1">Uncharacterized protein</fullName>
    </submittedName>
</protein>
<organism evidence="1 2">
    <name type="scientific">Litoreibacter ascidiaceicola</name>
    <dbReference type="NCBI Taxonomy" id="1486859"/>
    <lineage>
        <taxon>Bacteria</taxon>
        <taxon>Pseudomonadati</taxon>
        <taxon>Pseudomonadota</taxon>
        <taxon>Alphaproteobacteria</taxon>
        <taxon>Rhodobacterales</taxon>
        <taxon>Roseobacteraceae</taxon>
        <taxon>Litoreibacter</taxon>
    </lineage>
</organism>
<evidence type="ECO:0000313" key="2">
    <source>
        <dbReference type="Proteomes" id="UP000184144"/>
    </source>
</evidence>
<name>A0A1M4XJM4_9RHOB</name>
<evidence type="ECO:0000313" key="1">
    <source>
        <dbReference type="EMBL" id="SHE93600.1"/>
    </source>
</evidence>
<dbReference type="STRING" id="1486859.SAMN05444273_103199"/>
<gene>
    <name evidence="1" type="ORF">SAMN05444273_103199</name>
</gene>
<accession>A0A1M4XJM4</accession>
<proteinExistence type="predicted"/>
<keyword evidence="2" id="KW-1185">Reference proteome</keyword>
<dbReference type="Proteomes" id="UP000184144">
    <property type="component" value="Unassembled WGS sequence"/>
</dbReference>
<reference evidence="2" key="1">
    <citation type="submission" date="2016-11" db="EMBL/GenBank/DDBJ databases">
        <authorList>
            <person name="Varghese N."/>
            <person name="Submissions S."/>
        </authorList>
    </citation>
    <scope>NUCLEOTIDE SEQUENCE [LARGE SCALE GENOMIC DNA]</scope>
    <source>
        <strain evidence="2">DSM 100566</strain>
    </source>
</reference>